<dbReference type="Proteomes" id="UP001230339">
    <property type="component" value="Chromosome"/>
</dbReference>
<reference evidence="1 2" key="1">
    <citation type="submission" date="2023-02" db="EMBL/GenBank/DDBJ databases">
        <title>Evolution of Hrp T3SS in non-pathogenic Pseudomonas fluorescens.</title>
        <authorList>
            <person name="Liao K."/>
            <person name="Wei H."/>
            <person name="Gu Y."/>
        </authorList>
    </citation>
    <scope>NUCLEOTIDE SEQUENCE [LARGE SCALE GENOMIC DNA]</scope>
    <source>
        <strain evidence="1 2">FP205</strain>
    </source>
</reference>
<dbReference type="Gene3D" id="3.30.565.10">
    <property type="entry name" value="Histidine kinase-like ATPase, C-terminal domain"/>
    <property type="match status" value="1"/>
</dbReference>
<name>A0ABY9G890_9PSED</name>
<dbReference type="RefSeq" id="WP_305416138.1">
    <property type="nucleotide sequence ID" value="NZ_CP117426.1"/>
</dbReference>
<evidence type="ECO:0000313" key="2">
    <source>
        <dbReference type="Proteomes" id="UP001230339"/>
    </source>
</evidence>
<keyword evidence="2" id="KW-1185">Reference proteome</keyword>
<proteinExistence type="predicted"/>
<dbReference type="EMBL" id="CP117449">
    <property type="protein sequence ID" value="WLH11825.1"/>
    <property type="molecule type" value="Genomic_DNA"/>
</dbReference>
<evidence type="ECO:0000313" key="1">
    <source>
        <dbReference type="EMBL" id="WLH11825.1"/>
    </source>
</evidence>
<organism evidence="1 2">
    <name type="scientific">Pseudomonas hefeiensis</name>
    <dbReference type="NCBI Taxonomy" id="2738125"/>
    <lineage>
        <taxon>Bacteria</taxon>
        <taxon>Pseudomonadati</taxon>
        <taxon>Pseudomonadota</taxon>
        <taxon>Gammaproteobacteria</taxon>
        <taxon>Pseudomonadales</taxon>
        <taxon>Pseudomonadaceae</taxon>
        <taxon>Pseudomonas</taxon>
    </lineage>
</organism>
<accession>A0ABY9G890</accession>
<gene>
    <name evidence="1" type="ORF">PSH57_23720</name>
</gene>
<evidence type="ECO:0008006" key="3">
    <source>
        <dbReference type="Google" id="ProtNLM"/>
    </source>
</evidence>
<sequence length="704" mass="81146">MTLDVKGGLKNTDISSNQYVVIEELISNAIDSYLIRKNLEENIPKLNIELTVDFFHSTLLEDSNYDISISCKDNGAGFGEAQVKAFVTKDSTYKDYLKIQGIGKCKGAGRIQYFHYFKNLKIDSYFFEEQTYKRKTLNVNSDTREISEAHFNTLKNIEKKSETIVSLQGFYDSLISNQLNNINLRAEFSALAVHNYLYTTFLQRFIILRNIVGSFSIAIIEQEGSNIDSLTINSEDLPSPTSVEEIPLICTHGKSDQVLHSLKTTRYSLPRGQFKDSQHEVALCANSAIVQSLTKHYLRKFQDRKTPIDDRFELLLIESELLEEKVNIQRDGFNIPKECSPNNELIESHSLQDIIDSLEDYVYSILTPKDFDRDALLNSTQAKFGISKSMLEAVNIKIHYSDTEANIAKRVLKKYQEEIVNETSDIFDIKQKLLDLDPRTQDFRDKVNELSWKYTSTIKKMDMANLSQLVVRRSSMIEVLKKAVSLLLNCQDEAGVRRDDEKIIHNIFFPTGKDSRDLTDHDIWILNEEYHYFDHIASDKPLSSYPWGNSEKLFESDIDSSLEQLFRRNNTDHKLKRPDIAIFNEEGAAIIIEFKAPTVELQEHIPDLVQYARLLAAKSNGKINKFYGYLIGDCMDESRMPPAFTRFPSGLGYFNTDRIHDPVTGKQYGELYSEILYYQQFIKRAESRLDIYKKRLNITKSFSD</sequence>
<dbReference type="InterPro" id="IPR036890">
    <property type="entry name" value="HATPase_C_sf"/>
</dbReference>
<dbReference type="SUPFAM" id="SSF55874">
    <property type="entry name" value="ATPase domain of HSP90 chaperone/DNA topoisomerase II/histidine kinase"/>
    <property type="match status" value="1"/>
</dbReference>
<protein>
    <recommendedName>
        <fullName evidence="3">Type I restriction enzyme R protein N-terminal domain-containing protein</fullName>
    </recommendedName>
</protein>